<organism evidence="8 9">
    <name type="scientific">Stylophora pistillata</name>
    <name type="common">Smooth cauliflower coral</name>
    <dbReference type="NCBI Taxonomy" id="50429"/>
    <lineage>
        <taxon>Eukaryota</taxon>
        <taxon>Metazoa</taxon>
        <taxon>Cnidaria</taxon>
        <taxon>Anthozoa</taxon>
        <taxon>Hexacorallia</taxon>
        <taxon>Scleractinia</taxon>
        <taxon>Astrocoeniina</taxon>
        <taxon>Pocilloporidae</taxon>
        <taxon>Stylophora</taxon>
    </lineage>
</organism>
<dbReference type="FunFam" id="2.70.50.30:FF:000001">
    <property type="entry name" value="Rho GDP-dissociation inhibitor 1"/>
    <property type="match status" value="1"/>
</dbReference>
<proteinExistence type="inferred from homology"/>
<dbReference type="Pfam" id="PF02115">
    <property type="entry name" value="Rho_GDI"/>
    <property type="match status" value="1"/>
</dbReference>
<dbReference type="PANTHER" id="PTHR10980:SF3">
    <property type="entry name" value="LD16419P"/>
    <property type="match status" value="1"/>
</dbReference>
<dbReference type="PANTHER" id="PTHR10980">
    <property type="entry name" value="RHO GDP-DISSOCIATION INHIBITOR"/>
    <property type="match status" value="1"/>
</dbReference>
<evidence type="ECO:0000256" key="5">
    <source>
        <dbReference type="ARBA" id="ARBA00073845"/>
    </source>
</evidence>
<dbReference type="EMBL" id="LSMT01000326">
    <property type="protein sequence ID" value="PFX20224.1"/>
    <property type="molecule type" value="Genomic_DNA"/>
</dbReference>
<dbReference type="GO" id="GO:0007266">
    <property type="term" value="P:Rho protein signal transduction"/>
    <property type="evidence" value="ECO:0007669"/>
    <property type="project" value="InterPro"/>
</dbReference>
<dbReference type="GO" id="GO:0016020">
    <property type="term" value="C:membrane"/>
    <property type="evidence" value="ECO:0007669"/>
    <property type="project" value="TreeGrafter"/>
</dbReference>
<reference evidence="9" key="1">
    <citation type="journal article" date="2017" name="bioRxiv">
        <title>Comparative analysis of the genomes of Stylophora pistillata and Acropora digitifera provides evidence for extensive differences between species of corals.</title>
        <authorList>
            <person name="Voolstra C.R."/>
            <person name="Li Y."/>
            <person name="Liew Y.J."/>
            <person name="Baumgarten S."/>
            <person name="Zoccola D."/>
            <person name="Flot J.-F."/>
            <person name="Tambutte S."/>
            <person name="Allemand D."/>
            <person name="Aranda M."/>
        </authorList>
    </citation>
    <scope>NUCLEOTIDE SEQUENCE [LARGE SCALE GENOMIC DNA]</scope>
</reference>
<feature type="region of interest" description="Disordered" evidence="7">
    <location>
        <begin position="24"/>
        <end position="44"/>
    </location>
</feature>
<name>A0A2B4RP67_STYPI</name>
<protein>
    <recommendedName>
        <fullName evidence="5">Rho GDP-dissociation inhibitor 3</fullName>
    </recommendedName>
    <alternativeName>
        <fullName evidence="6">Rho-GDI gamma</fullName>
    </alternativeName>
</protein>
<comment type="similarity">
    <text evidence="2">Belongs to the Rho GDI family.</text>
</comment>
<dbReference type="GO" id="GO:0005829">
    <property type="term" value="C:cytosol"/>
    <property type="evidence" value="ECO:0007669"/>
    <property type="project" value="TreeGrafter"/>
</dbReference>
<dbReference type="PRINTS" id="PR00492">
    <property type="entry name" value="RHOGDI"/>
</dbReference>
<evidence type="ECO:0000256" key="7">
    <source>
        <dbReference type="SAM" id="MobiDB-lite"/>
    </source>
</evidence>
<dbReference type="InterPro" id="IPR014756">
    <property type="entry name" value="Ig_E-set"/>
</dbReference>
<dbReference type="AlphaFoldDB" id="A0A2B4RP67"/>
<evidence type="ECO:0000313" key="9">
    <source>
        <dbReference type="Proteomes" id="UP000225706"/>
    </source>
</evidence>
<feature type="compositionally biased region" description="Acidic residues" evidence="7">
    <location>
        <begin position="24"/>
        <end position="36"/>
    </location>
</feature>
<gene>
    <name evidence="8" type="primary">ARHGDIA</name>
    <name evidence="8" type="ORF">AWC38_SpisGene15351</name>
</gene>
<comment type="subcellular location">
    <subcellularLocation>
        <location evidence="1">Cytoplasm</location>
    </subcellularLocation>
</comment>
<dbReference type="STRING" id="50429.A0A2B4RP67"/>
<sequence>MVVKGYQEIYIYISLTKLAMAEEEVPTSIEDEEPEETPGYKPPAQKTLDEIQKLDAEDESLVRYKQMLLAGAETAADDDGGPNVKVLKMSVIVEGRPDIELDLSGDLSKLKEKPIVIKEGTNYKIKITFKVVREIVAGLKFHQVSYRKGIRVDKSSLMVGSYGPKADPQEYLTPLDEAPKGMLARGHYTLKSKFVDDDKISYLDWEWAIDIKKDWE</sequence>
<comment type="caution">
    <text evidence="8">The sequence shown here is derived from an EMBL/GenBank/DDBJ whole genome shotgun (WGS) entry which is preliminary data.</text>
</comment>
<accession>A0A2B4RP67</accession>
<keyword evidence="3" id="KW-0963">Cytoplasm</keyword>
<evidence type="ECO:0000313" key="8">
    <source>
        <dbReference type="EMBL" id="PFX20224.1"/>
    </source>
</evidence>
<dbReference type="Proteomes" id="UP000225706">
    <property type="component" value="Unassembled WGS sequence"/>
</dbReference>
<evidence type="ECO:0000256" key="1">
    <source>
        <dbReference type="ARBA" id="ARBA00004496"/>
    </source>
</evidence>
<dbReference type="Gene3D" id="2.70.50.30">
    <property type="entry name" value="Coagulation Factor XIII, subunit A, domain 1"/>
    <property type="match status" value="1"/>
</dbReference>
<dbReference type="GO" id="GO:0005094">
    <property type="term" value="F:Rho GDP-dissociation inhibitor activity"/>
    <property type="evidence" value="ECO:0007669"/>
    <property type="project" value="InterPro"/>
</dbReference>
<comment type="function">
    <text evidence="4">Inhibits GDP/GTP exchange reaction of RhoB. Interacts specifically with the GDP- and GTP-bound forms of post-translationally processed Rhob and Rhog proteins, both of which show a growth-regulated expression in mammalian cells. Stimulates the release of the GDP-bound but not the GTP-bound RhoB protein. Also inhibits the GDP/GTP exchange of RhoB but shows less ability to inhibit the dissociation of prebound GTP.</text>
</comment>
<evidence type="ECO:0000256" key="6">
    <source>
        <dbReference type="ARBA" id="ARBA00080671"/>
    </source>
</evidence>
<evidence type="ECO:0000256" key="3">
    <source>
        <dbReference type="ARBA" id="ARBA00022490"/>
    </source>
</evidence>
<evidence type="ECO:0000256" key="4">
    <source>
        <dbReference type="ARBA" id="ARBA00053735"/>
    </source>
</evidence>
<evidence type="ECO:0000256" key="2">
    <source>
        <dbReference type="ARBA" id="ARBA00009758"/>
    </source>
</evidence>
<dbReference type="InterPro" id="IPR000406">
    <property type="entry name" value="Rho_GDI"/>
</dbReference>
<dbReference type="InterPro" id="IPR024792">
    <property type="entry name" value="RhoGDI_dom_sf"/>
</dbReference>
<dbReference type="SUPFAM" id="SSF81296">
    <property type="entry name" value="E set domains"/>
    <property type="match status" value="1"/>
</dbReference>
<keyword evidence="9" id="KW-1185">Reference proteome</keyword>
<dbReference type="OrthoDB" id="1683373at2759"/>